<name>A0AAU8CTK1_9HYPH</name>
<reference evidence="2" key="1">
    <citation type="submission" date="2024-06" db="EMBL/GenBank/DDBJ databases">
        <title>Mesorhizobium karijinii sp. nov., a symbiont of the iconic Swainsona formosa from arid Australia.</title>
        <authorList>
            <person name="Hill Y.J."/>
            <person name="Watkin E.L.J."/>
            <person name="O'Hara G.W."/>
            <person name="Terpolilli J."/>
            <person name="Tye M.L."/>
            <person name="Kohlmeier M.G."/>
        </authorList>
    </citation>
    <scope>NUCLEOTIDE SEQUENCE</scope>
    <source>
        <strain evidence="2">WSM2240</strain>
    </source>
</reference>
<dbReference type="InterPro" id="IPR035315">
    <property type="entry name" value="DUF5372"/>
</dbReference>
<feature type="compositionally biased region" description="Basic and acidic residues" evidence="1">
    <location>
        <begin position="107"/>
        <end position="120"/>
    </location>
</feature>
<dbReference type="AlphaFoldDB" id="A0AAU8CTK1"/>
<dbReference type="RefSeq" id="WP_353647013.1">
    <property type="nucleotide sequence ID" value="NZ_CP159253.1"/>
</dbReference>
<evidence type="ECO:0000313" key="2">
    <source>
        <dbReference type="EMBL" id="XCG49901.1"/>
    </source>
</evidence>
<proteinExistence type="predicted"/>
<protein>
    <submittedName>
        <fullName evidence="2">DUF5372 family protein</fullName>
    </submittedName>
</protein>
<sequence>MVSHLTVIDPRHGLAGQRLELVTSRSARGPAFVVVRLPDGRRRSIRRSVTDLAAASPEEQGASKSLARINVRTLLTLMHHLNSTLASRIEEVIRDEYTVESVPRSVPDPHRTSEPGHDNTPEPLAQLAGGDAEADRAKPRATSLADAIDGRADSGGSAC</sequence>
<gene>
    <name evidence="2" type="ORF">ABVK50_05105</name>
</gene>
<feature type="region of interest" description="Disordered" evidence="1">
    <location>
        <begin position="98"/>
        <end position="159"/>
    </location>
</feature>
<organism evidence="2">
    <name type="scientific">Mesorhizobium sp. WSM2240</name>
    <dbReference type="NCBI Taxonomy" id="3228851"/>
    <lineage>
        <taxon>Bacteria</taxon>
        <taxon>Pseudomonadati</taxon>
        <taxon>Pseudomonadota</taxon>
        <taxon>Alphaproteobacteria</taxon>
        <taxon>Hyphomicrobiales</taxon>
        <taxon>Phyllobacteriaceae</taxon>
        <taxon>Mesorhizobium</taxon>
    </lineage>
</organism>
<evidence type="ECO:0000256" key="1">
    <source>
        <dbReference type="SAM" id="MobiDB-lite"/>
    </source>
</evidence>
<dbReference type="EMBL" id="CP159253">
    <property type="protein sequence ID" value="XCG49901.1"/>
    <property type="molecule type" value="Genomic_DNA"/>
</dbReference>
<dbReference type="Pfam" id="PF17342">
    <property type="entry name" value="DUF5372"/>
    <property type="match status" value="1"/>
</dbReference>
<accession>A0AAU8CTK1</accession>